<dbReference type="AlphaFoldDB" id="A0A1G6N1P7"/>
<keyword evidence="3" id="KW-1185">Reference proteome</keyword>
<dbReference type="EMBL" id="FMYK01000008">
    <property type="protein sequence ID" value="SDC61740.1"/>
    <property type="molecule type" value="Genomic_DNA"/>
</dbReference>
<reference evidence="3" key="1">
    <citation type="submission" date="2016-09" db="EMBL/GenBank/DDBJ databases">
        <authorList>
            <person name="Varghese N."/>
            <person name="Submissions S."/>
        </authorList>
    </citation>
    <scope>NUCLEOTIDE SEQUENCE [LARGE SCALE GENOMIC DNA]</scope>
    <source>
        <strain evidence="3">ANC 3699</strain>
    </source>
</reference>
<feature type="region of interest" description="Disordered" evidence="1">
    <location>
        <begin position="113"/>
        <end position="140"/>
    </location>
</feature>
<evidence type="ECO:0000313" key="3">
    <source>
        <dbReference type="Proteomes" id="UP000242317"/>
    </source>
</evidence>
<dbReference type="Proteomes" id="UP000242317">
    <property type="component" value="Unassembled WGS sequence"/>
</dbReference>
<evidence type="ECO:0000313" key="2">
    <source>
        <dbReference type="EMBL" id="SDC61740.1"/>
    </source>
</evidence>
<dbReference type="OrthoDB" id="6711986at2"/>
<name>A0A1G6N1P7_9GAMM</name>
<dbReference type="RefSeq" id="WP_092620867.1">
    <property type="nucleotide sequence ID" value="NZ_FMYK01000008.1"/>
</dbReference>
<evidence type="ECO:0000256" key="1">
    <source>
        <dbReference type="SAM" id="MobiDB-lite"/>
    </source>
</evidence>
<accession>A0A1G6N1P7</accession>
<organism evidence="2 3">
    <name type="scientific">Acinetobacter marinus</name>
    <dbReference type="NCBI Taxonomy" id="281375"/>
    <lineage>
        <taxon>Bacteria</taxon>
        <taxon>Pseudomonadati</taxon>
        <taxon>Pseudomonadota</taxon>
        <taxon>Gammaproteobacteria</taxon>
        <taxon>Moraxellales</taxon>
        <taxon>Moraxellaceae</taxon>
        <taxon>Acinetobacter</taxon>
    </lineage>
</organism>
<feature type="compositionally biased region" description="Polar residues" evidence="1">
    <location>
        <begin position="113"/>
        <end position="133"/>
    </location>
</feature>
<proteinExistence type="predicted"/>
<protein>
    <submittedName>
        <fullName evidence="2">Uncharacterized protein</fullName>
    </submittedName>
</protein>
<sequence>MMIHLSDYKRTDAGNLELTQRQQKLNARTRTLLLLLEKDELKQLSFDARGKIASTENFQNLLDLGLIINIAGSETASIIPSSPSATNASQQLIQKAHASNHIDKLDSEKFSANQSTSHITKSSTNIQSDTAQAQPEAPSPFKAPTIIKQHENNLAEHDVAKDQHSEKAKIHTIGFDEVKTLMQHTLQQYAGLMAKRLVVAIAEAESTQQLRQHQSKWLTSLFETRISRQQLNELLAVINASLEQIDQNAMAS</sequence>
<gene>
    <name evidence="2" type="ORF">SAMN05421749_10888</name>
</gene>